<feature type="region of interest" description="Disordered" evidence="1">
    <location>
        <begin position="59"/>
        <end position="79"/>
    </location>
</feature>
<gene>
    <name evidence="2" type="ORF">GCM10025864_24450</name>
</gene>
<protein>
    <recommendedName>
        <fullName evidence="4">HEPN domain-containing protein</fullName>
    </recommendedName>
</protein>
<sequence length="142" mass="15982">MGSRKFHVARAAHHLEVAEYLAKSDAFTDWAIVALFYAAHQMVHAALSGDPDLVKDERHPRKHTSYGGNGTGGRGTNQLVRDKMPPAINLAYRSLFEASLRTRYDFEKLGASYADFRAQYETVSTHCKMLNLTRPDRSTQEP</sequence>
<name>A0ABQ6I1P5_9MICO</name>
<organism evidence="2 3">
    <name type="scientific">Luteimicrobium album</name>
    <dbReference type="NCBI Taxonomy" id="1054550"/>
    <lineage>
        <taxon>Bacteria</taxon>
        <taxon>Bacillati</taxon>
        <taxon>Actinomycetota</taxon>
        <taxon>Actinomycetes</taxon>
        <taxon>Micrococcales</taxon>
        <taxon>Luteimicrobium</taxon>
    </lineage>
</organism>
<evidence type="ECO:0000256" key="1">
    <source>
        <dbReference type="SAM" id="MobiDB-lite"/>
    </source>
</evidence>
<accession>A0ABQ6I1P5</accession>
<evidence type="ECO:0000313" key="2">
    <source>
        <dbReference type="EMBL" id="GMA24686.1"/>
    </source>
</evidence>
<keyword evidence="3" id="KW-1185">Reference proteome</keyword>
<comment type="caution">
    <text evidence="2">The sequence shown here is derived from an EMBL/GenBank/DDBJ whole genome shotgun (WGS) entry which is preliminary data.</text>
</comment>
<reference evidence="3" key="1">
    <citation type="journal article" date="2019" name="Int. J. Syst. Evol. Microbiol.">
        <title>The Global Catalogue of Microorganisms (GCM) 10K type strain sequencing project: providing services to taxonomists for standard genome sequencing and annotation.</title>
        <authorList>
            <consortium name="The Broad Institute Genomics Platform"/>
            <consortium name="The Broad Institute Genome Sequencing Center for Infectious Disease"/>
            <person name="Wu L."/>
            <person name="Ma J."/>
        </authorList>
    </citation>
    <scope>NUCLEOTIDE SEQUENCE [LARGE SCALE GENOMIC DNA]</scope>
    <source>
        <strain evidence="3">NBRC 106348</strain>
    </source>
</reference>
<evidence type="ECO:0008006" key="4">
    <source>
        <dbReference type="Google" id="ProtNLM"/>
    </source>
</evidence>
<dbReference type="EMBL" id="BSUK01000001">
    <property type="protein sequence ID" value="GMA24686.1"/>
    <property type="molecule type" value="Genomic_DNA"/>
</dbReference>
<dbReference type="Proteomes" id="UP001157091">
    <property type="component" value="Unassembled WGS sequence"/>
</dbReference>
<proteinExistence type="predicted"/>
<evidence type="ECO:0000313" key="3">
    <source>
        <dbReference type="Proteomes" id="UP001157091"/>
    </source>
</evidence>